<feature type="compositionally biased region" description="Low complexity" evidence="3">
    <location>
        <begin position="339"/>
        <end position="350"/>
    </location>
</feature>
<reference evidence="4" key="1">
    <citation type="submission" date="2020-01" db="EMBL/GenBank/DDBJ databases">
        <authorList>
            <consortium name="DOE Joint Genome Institute"/>
            <person name="Haridas S."/>
            <person name="Albert R."/>
            <person name="Binder M."/>
            <person name="Bloem J."/>
            <person name="Labutti K."/>
            <person name="Salamov A."/>
            <person name="Andreopoulos B."/>
            <person name="Baker S.E."/>
            <person name="Barry K."/>
            <person name="Bills G."/>
            <person name="Bluhm B.H."/>
            <person name="Cannon C."/>
            <person name="Castanera R."/>
            <person name="Culley D.E."/>
            <person name="Daum C."/>
            <person name="Ezra D."/>
            <person name="Gonzalez J.B."/>
            <person name="Henrissat B."/>
            <person name="Kuo A."/>
            <person name="Liang C."/>
            <person name="Lipzen A."/>
            <person name="Lutzoni F."/>
            <person name="Magnuson J."/>
            <person name="Mondo S."/>
            <person name="Nolan M."/>
            <person name="Ohm R."/>
            <person name="Pangilinan J."/>
            <person name="Park H.-J."/>
            <person name="Ramirez L."/>
            <person name="Alfaro M."/>
            <person name="Sun H."/>
            <person name="Tritt A."/>
            <person name="Yoshinaga Y."/>
            <person name="Zwiers L.-H."/>
            <person name="Turgeon B.G."/>
            <person name="Goodwin S.B."/>
            <person name="Spatafora J.W."/>
            <person name="Crous P.W."/>
            <person name="Grigoriev I.V."/>
        </authorList>
    </citation>
    <scope>NUCLEOTIDE SEQUENCE</scope>
    <source>
        <strain evidence="4">CBS 394.84</strain>
    </source>
</reference>
<dbReference type="GO" id="GO:0005739">
    <property type="term" value="C:mitochondrion"/>
    <property type="evidence" value="ECO:0007669"/>
    <property type="project" value="UniProtKB-SubCell"/>
</dbReference>
<feature type="compositionally biased region" description="Basic residues" evidence="3">
    <location>
        <begin position="362"/>
        <end position="377"/>
    </location>
</feature>
<keyword evidence="5" id="KW-1185">Reference proteome</keyword>
<organism evidence="4 5">
    <name type="scientific">Cucurbitaria berberidis CBS 394.84</name>
    <dbReference type="NCBI Taxonomy" id="1168544"/>
    <lineage>
        <taxon>Eukaryota</taxon>
        <taxon>Fungi</taxon>
        <taxon>Dikarya</taxon>
        <taxon>Ascomycota</taxon>
        <taxon>Pezizomycotina</taxon>
        <taxon>Dothideomycetes</taxon>
        <taxon>Pleosporomycetidae</taxon>
        <taxon>Pleosporales</taxon>
        <taxon>Pleosporineae</taxon>
        <taxon>Cucurbitariaceae</taxon>
        <taxon>Cucurbitaria</taxon>
    </lineage>
</organism>
<dbReference type="Proteomes" id="UP000800039">
    <property type="component" value="Unassembled WGS sequence"/>
</dbReference>
<keyword evidence="2" id="KW-0496">Mitochondrion</keyword>
<feature type="region of interest" description="Disordered" evidence="3">
    <location>
        <begin position="244"/>
        <end position="264"/>
    </location>
</feature>
<evidence type="ECO:0008006" key="6">
    <source>
        <dbReference type="Google" id="ProtNLM"/>
    </source>
</evidence>
<evidence type="ECO:0000256" key="3">
    <source>
        <dbReference type="SAM" id="MobiDB-lite"/>
    </source>
</evidence>
<dbReference type="PANTHER" id="PTHR28133">
    <property type="entry name" value="REQUIRED FOR RESPIRATORY GROWTH PROTEIN 7, MITOCHONDRIAL"/>
    <property type="match status" value="1"/>
</dbReference>
<dbReference type="RefSeq" id="XP_040793184.1">
    <property type="nucleotide sequence ID" value="XM_040927655.1"/>
</dbReference>
<dbReference type="PANTHER" id="PTHR28133:SF1">
    <property type="entry name" value="REQUIRED FOR RESPIRATORY GROWTH PROTEIN 7, MITOCHONDRIAL"/>
    <property type="match status" value="1"/>
</dbReference>
<comment type="subcellular location">
    <subcellularLocation>
        <location evidence="1">Mitochondrion</location>
    </subcellularLocation>
</comment>
<dbReference type="OrthoDB" id="20734at2759"/>
<sequence>MQPSLRPSWLRQIALLPWLPRTAPQNFVPRRIATTSAANPAPVDIPKLTITPGSARHNCLLSFLEYAKRTNLTPEQTHYIGMHYEYTTALALIRLGFSLLRVGGKDDAGIDLIGHWVLAPLREPLPVIIQCKARKMSLSPRHIRELEGSFQGIPPDWRKKEVLGLLVTTKKATNGVMKALGQSRWPMGFVLISKDGKIQQFVWNRAAAEKGLEGVGVTVRYTPQALVTEAEIVVKEEEIEEGKTLAKGTKKGLARSKSPGTQKDIQMTWMGSPIFPDRTNLDQEKVKLMSLIEPCADISTAAYKFKDVKLKSGRPRIADKPPSPRGGTVGGKRGRPKGSKTTNKSSSVVSPRGEQIPTTHSTKTKTRGRPKGSKNKPKPVVDDAG</sequence>
<evidence type="ECO:0000313" key="4">
    <source>
        <dbReference type="EMBL" id="KAF1850621.1"/>
    </source>
</evidence>
<evidence type="ECO:0000313" key="5">
    <source>
        <dbReference type="Proteomes" id="UP000800039"/>
    </source>
</evidence>
<dbReference type="AlphaFoldDB" id="A0A9P4GSF2"/>
<name>A0A9P4GSF2_9PLEO</name>
<feature type="region of interest" description="Disordered" evidence="3">
    <location>
        <begin position="313"/>
        <end position="385"/>
    </location>
</feature>
<dbReference type="Pfam" id="PF10356">
    <property type="entry name" value="RRG7"/>
    <property type="match status" value="2"/>
</dbReference>
<dbReference type="EMBL" id="ML976614">
    <property type="protein sequence ID" value="KAF1850621.1"/>
    <property type="molecule type" value="Genomic_DNA"/>
</dbReference>
<dbReference type="InterPro" id="IPR018828">
    <property type="entry name" value="RRG7"/>
</dbReference>
<gene>
    <name evidence="4" type="ORF">K460DRAFT_270487</name>
</gene>
<protein>
    <recommendedName>
        <fullName evidence="6">DUF2034 domain-containing protein</fullName>
    </recommendedName>
</protein>
<proteinExistence type="predicted"/>
<evidence type="ECO:0000256" key="2">
    <source>
        <dbReference type="ARBA" id="ARBA00023128"/>
    </source>
</evidence>
<comment type="caution">
    <text evidence="4">The sequence shown here is derived from an EMBL/GenBank/DDBJ whole genome shotgun (WGS) entry which is preliminary data.</text>
</comment>
<accession>A0A9P4GSF2</accession>
<evidence type="ECO:0000256" key="1">
    <source>
        <dbReference type="ARBA" id="ARBA00004173"/>
    </source>
</evidence>
<dbReference type="GeneID" id="63844908"/>